<dbReference type="Proteomes" id="UP001064879">
    <property type="component" value="Chromosome"/>
</dbReference>
<evidence type="ECO:0000313" key="3">
    <source>
        <dbReference type="Proteomes" id="UP001064879"/>
    </source>
</evidence>
<feature type="domain" description="HTH cro/C1-type" evidence="1">
    <location>
        <begin position="13"/>
        <end position="67"/>
    </location>
</feature>
<dbReference type="RefSeq" id="WP_265418472.1">
    <property type="nucleotide sequence ID" value="NZ_CP093443.1"/>
</dbReference>
<proteinExistence type="predicted"/>
<accession>A0ABY5SNZ1</accession>
<dbReference type="InterPro" id="IPR010982">
    <property type="entry name" value="Lambda_DNA-bd_dom_sf"/>
</dbReference>
<dbReference type="PANTHER" id="PTHR35010:SF4">
    <property type="entry name" value="BLL5781 PROTEIN"/>
    <property type="match status" value="1"/>
</dbReference>
<name>A0ABY5SNZ1_9MICO</name>
<evidence type="ECO:0000259" key="1">
    <source>
        <dbReference type="PROSITE" id="PS50943"/>
    </source>
</evidence>
<dbReference type="SMART" id="SM00530">
    <property type="entry name" value="HTH_XRE"/>
    <property type="match status" value="1"/>
</dbReference>
<dbReference type="SUPFAM" id="SSF47413">
    <property type="entry name" value="lambda repressor-like DNA-binding domains"/>
    <property type="match status" value="1"/>
</dbReference>
<keyword evidence="3" id="KW-1185">Reference proteome</keyword>
<dbReference type="Gene3D" id="1.10.260.40">
    <property type="entry name" value="lambda repressor-like DNA-binding domains"/>
    <property type="match status" value="1"/>
</dbReference>
<dbReference type="EMBL" id="CP093443">
    <property type="protein sequence ID" value="UVI35855.1"/>
    <property type="molecule type" value="Genomic_DNA"/>
</dbReference>
<reference evidence="2" key="1">
    <citation type="submission" date="2022-03" db="EMBL/GenBank/DDBJ databases">
        <title>Brevibacterium spongiae sp. nov., isolated from marine sponge.</title>
        <authorList>
            <person name="Li Z."/>
            <person name="Zhang M."/>
        </authorList>
    </citation>
    <scope>NUCLEOTIDE SEQUENCE</scope>
    <source>
        <strain evidence="2">WHS-Z9</strain>
    </source>
</reference>
<dbReference type="InterPro" id="IPR001387">
    <property type="entry name" value="Cro/C1-type_HTH"/>
</dbReference>
<dbReference type="InterPro" id="IPR041413">
    <property type="entry name" value="MLTR_LBD"/>
</dbReference>
<dbReference type="Pfam" id="PF01381">
    <property type="entry name" value="HTH_3"/>
    <property type="match status" value="1"/>
</dbReference>
<dbReference type="PANTHER" id="PTHR35010">
    <property type="entry name" value="BLL4672 PROTEIN-RELATED"/>
    <property type="match status" value="1"/>
</dbReference>
<dbReference type="CDD" id="cd00093">
    <property type="entry name" value="HTH_XRE"/>
    <property type="match status" value="1"/>
</dbReference>
<organism evidence="2 3">
    <name type="scientific">Brevibacterium spongiae</name>
    <dbReference type="NCBI Taxonomy" id="2909672"/>
    <lineage>
        <taxon>Bacteria</taxon>
        <taxon>Bacillati</taxon>
        <taxon>Actinomycetota</taxon>
        <taxon>Actinomycetes</taxon>
        <taxon>Micrococcales</taxon>
        <taxon>Brevibacteriaceae</taxon>
        <taxon>Brevibacterium</taxon>
    </lineage>
</organism>
<dbReference type="PROSITE" id="PS50943">
    <property type="entry name" value="HTH_CROC1"/>
    <property type="match status" value="1"/>
</dbReference>
<sequence length="259" mass="28878">MASTSTTSVSELLRAWRTRRHLSQLQLATRANVSTRHLSYLETGRSKPTRNMLERLARHLEVPLRERNQLMLAAGLAPAYPERGLNAPELMAVSSALQSIMDAHMPFPALLLDHWWDVIDRNAATDFLLRGCAAHLIDPPINALRLTLHPDGLAPRIINLGQWRTHLLSQVQSRSERDGDPRLHDLVAELASYPGDDVGHPVLTDVVIPLELKVGDAKLRFFSVSATVESAIDITIDELRVEAFYPADDPTRDAILAMK</sequence>
<dbReference type="Pfam" id="PF17765">
    <property type="entry name" value="MLTR_LBD"/>
    <property type="match status" value="1"/>
</dbReference>
<evidence type="ECO:0000313" key="2">
    <source>
        <dbReference type="EMBL" id="UVI35855.1"/>
    </source>
</evidence>
<gene>
    <name evidence="2" type="ORF">L1F31_17340</name>
</gene>
<protein>
    <submittedName>
        <fullName evidence="2">Helix-turn-helix transcriptional regulator</fullName>
    </submittedName>
</protein>
<dbReference type="Gene3D" id="3.30.450.180">
    <property type="match status" value="1"/>
</dbReference>